<evidence type="ECO:0000256" key="2">
    <source>
        <dbReference type="ARBA" id="ARBA00022692"/>
    </source>
</evidence>
<name>A0ABP3K587_9BACI</name>
<dbReference type="EC" id="3.4.21.89" evidence="5"/>
<evidence type="ECO:0000256" key="3">
    <source>
        <dbReference type="ARBA" id="ARBA00022989"/>
    </source>
</evidence>
<dbReference type="PRINTS" id="PR00728">
    <property type="entry name" value="SIGNALPTASE"/>
</dbReference>
<dbReference type="SUPFAM" id="SSF51306">
    <property type="entry name" value="LexA/Signal peptidase"/>
    <property type="match status" value="1"/>
</dbReference>
<sequence>MVKQISKWIFNSFLVLLLLTFVLAFLTTFQSQNQDPPSIFGFHLLNVLSGSMEPKVSPGDIIIVKNTDAIEENDVITFRDHQNNLVTHRVIDVIEESGTAHYETKGDANNTPDHILVTNEEIVGKLSFSIPKAGYMMDFLKGPFGIFTLSMIFLISIGYRPIKRLLSTEGKESKG</sequence>
<evidence type="ECO:0000313" key="8">
    <source>
        <dbReference type="Proteomes" id="UP001500740"/>
    </source>
</evidence>
<dbReference type="PANTHER" id="PTHR10806:SF6">
    <property type="entry name" value="SIGNAL PEPTIDASE COMPLEX CATALYTIC SUBUNIT SEC11"/>
    <property type="match status" value="1"/>
</dbReference>
<keyword evidence="2 6" id="KW-0812">Transmembrane</keyword>
<dbReference type="InterPro" id="IPR001733">
    <property type="entry name" value="Peptidase_S26B"/>
</dbReference>
<keyword evidence="8" id="KW-1185">Reference proteome</keyword>
<dbReference type="InterPro" id="IPR036286">
    <property type="entry name" value="LexA/Signal_pep-like_sf"/>
</dbReference>
<proteinExistence type="predicted"/>
<dbReference type="NCBIfam" id="TIGR02228">
    <property type="entry name" value="sigpep_I_arch"/>
    <property type="match status" value="1"/>
</dbReference>
<protein>
    <recommendedName>
        <fullName evidence="5">Signal peptidase I</fullName>
        <ecNumber evidence="5">3.4.21.89</ecNumber>
    </recommendedName>
</protein>
<dbReference type="EMBL" id="BAAACZ010000027">
    <property type="protein sequence ID" value="GAA0469516.1"/>
    <property type="molecule type" value="Genomic_DNA"/>
</dbReference>
<accession>A0ABP3K587</accession>
<evidence type="ECO:0000256" key="6">
    <source>
        <dbReference type="SAM" id="Phobius"/>
    </source>
</evidence>
<evidence type="ECO:0000256" key="5">
    <source>
        <dbReference type="NCBIfam" id="TIGR02228"/>
    </source>
</evidence>
<keyword evidence="3 6" id="KW-1133">Transmembrane helix</keyword>
<dbReference type="CDD" id="cd06462">
    <property type="entry name" value="Peptidase_S24_S26"/>
    <property type="match status" value="1"/>
</dbReference>
<gene>
    <name evidence="7" type="ORF">GCM10008935_26700</name>
</gene>
<feature type="transmembrane region" description="Helical" evidence="6">
    <location>
        <begin position="144"/>
        <end position="162"/>
    </location>
</feature>
<dbReference type="RefSeq" id="WP_343784350.1">
    <property type="nucleotide sequence ID" value="NZ_BAAACZ010000027.1"/>
</dbReference>
<dbReference type="Proteomes" id="UP001500740">
    <property type="component" value="Unassembled WGS sequence"/>
</dbReference>
<keyword evidence="4 6" id="KW-0472">Membrane</keyword>
<dbReference type="Gene3D" id="2.10.109.10">
    <property type="entry name" value="Umud Fragment, subunit A"/>
    <property type="match status" value="1"/>
</dbReference>
<evidence type="ECO:0000313" key="7">
    <source>
        <dbReference type="EMBL" id="GAA0469516.1"/>
    </source>
</evidence>
<reference evidence="8" key="1">
    <citation type="journal article" date="2019" name="Int. J. Syst. Evol. Microbiol.">
        <title>The Global Catalogue of Microorganisms (GCM) 10K type strain sequencing project: providing services to taxonomists for standard genome sequencing and annotation.</title>
        <authorList>
            <consortium name="The Broad Institute Genomics Platform"/>
            <consortium name="The Broad Institute Genome Sequencing Center for Infectious Disease"/>
            <person name="Wu L."/>
            <person name="Ma J."/>
        </authorList>
    </citation>
    <scope>NUCLEOTIDE SEQUENCE [LARGE SCALE GENOMIC DNA]</scope>
    <source>
        <strain evidence="8">JCM 14193</strain>
    </source>
</reference>
<evidence type="ECO:0000256" key="1">
    <source>
        <dbReference type="ARBA" id="ARBA00004370"/>
    </source>
</evidence>
<evidence type="ECO:0000256" key="4">
    <source>
        <dbReference type="ARBA" id="ARBA00023136"/>
    </source>
</evidence>
<organism evidence="7 8">
    <name type="scientific">Alkalibacillus silvisoli</name>
    <dbReference type="NCBI Taxonomy" id="392823"/>
    <lineage>
        <taxon>Bacteria</taxon>
        <taxon>Bacillati</taxon>
        <taxon>Bacillota</taxon>
        <taxon>Bacilli</taxon>
        <taxon>Bacillales</taxon>
        <taxon>Bacillaceae</taxon>
        <taxon>Alkalibacillus</taxon>
    </lineage>
</organism>
<comment type="caution">
    <text evidence="7">The sequence shown here is derived from an EMBL/GenBank/DDBJ whole genome shotgun (WGS) entry which is preliminary data.</text>
</comment>
<dbReference type="PANTHER" id="PTHR10806">
    <property type="entry name" value="SIGNAL PEPTIDASE COMPLEX CATALYTIC SUBUNIT SEC11"/>
    <property type="match status" value="1"/>
</dbReference>
<comment type="subcellular location">
    <subcellularLocation>
        <location evidence="1">Membrane</location>
    </subcellularLocation>
</comment>